<dbReference type="STRING" id="1035.BN961_03300"/>
<dbReference type="AlphaFoldDB" id="A0A090N8B9"/>
<proteinExistence type="predicted"/>
<evidence type="ECO:0000259" key="1">
    <source>
        <dbReference type="Pfam" id="PF00535"/>
    </source>
</evidence>
<protein>
    <submittedName>
        <fullName evidence="2">Glycosyltransferase EpsH</fullName>
    </submittedName>
</protein>
<dbReference type="Gene3D" id="3.90.550.10">
    <property type="entry name" value="Spore Coat Polysaccharide Biosynthesis Protein SpsA, Chain A"/>
    <property type="match status" value="1"/>
</dbReference>
<dbReference type="Proteomes" id="UP000035762">
    <property type="component" value="Unassembled WGS sequence"/>
</dbReference>
<dbReference type="GO" id="GO:0016758">
    <property type="term" value="F:hexosyltransferase activity"/>
    <property type="evidence" value="ECO:0007669"/>
    <property type="project" value="UniProtKB-ARBA"/>
</dbReference>
<dbReference type="Pfam" id="PF00535">
    <property type="entry name" value="Glycos_transf_2"/>
    <property type="match status" value="1"/>
</dbReference>
<reference evidence="2 3" key="1">
    <citation type="journal article" date="2014" name="Genome Announc.">
        <title>Genome Sequence of Afipia felis Strain 76713, Isolated in Hospital Water Using an Amoeba Co-Culture Procedure.</title>
        <authorList>
            <person name="Benamar S."/>
            <person name="La Scola B."/>
            <person name="Croce O."/>
        </authorList>
    </citation>
    <scope>NUCLEOTIDE SEQUENCE [LARGE SCALE GENOMIC DNA]</scope>
    <source>
        <strain evidence="2 3">76713</strain>
    </source>
</reference>
<feature type="domain" description="Glycosyltransferase 2-like" evidence="1">
    <location>
        <begin position="9"/>
        <end position="138"/>
    </location>
</feature>
<dbReference type="EMBL" id="CCAZ020000002">
    <property type="protein sequence ID" value="CEG09868.1"/>
    <property type="molecule type" value="Genomic_DNA"/>
</dbReference>
<sequence length="316" mass="36281">MYNGHPKCSLVCVTYNQAPFSRFSIESIANQTYPNIEIIVVDDGSTDGSQKILQEALEASGRPFKFLLQDNTANVPLNFNRAIAAATGEFLSPLSLDDVLLPDCISSKMELLTEDKNLTFVFNTSVSEIDSDGNAVKNKTRPFLFEKFDPSAAQMLEYEYETIGAFYIQGTVFRTSLVRDVGGFDEDMIGDDLILRTKIWRHLIQHPHLRFALIHRPGVAYRKHGTNIHLNTLRQVKTVVQWKNRYFPERSLPKLAVDWTEYLFRQSIVHGQIGVVEQATGYDPQIADIYRKRKWKWRQRRVRSRLRRLLGIGPKS</sequence>
<dbReference type="InterPro" id="IPR001173">
    <property type="entry name" value="Glyco_trans_2-like"/>
</dbReference>
<dbReference type="SUPFAM" id="SSF53448">
    <property type="entry name" value="Nucleotide-diphospho-sugar transferases"/>
    <property type="match status" value="1"/>
</dbReference>
<evidence type="ECO:0000313" key="3">
    <source>
        <dbReference type="Proteomes" id="UP000035762"/>
    </source>
</evidence>
<dbReference type="PANTHER" id="PTHR22916:SF3">
    <property type="entry name" value="UDP-GLCNAC:BETAGAL BETA-1,3-N-ACETYLGLUCOSAMINYLTRANSFERASE-LIKE PROTEIN 1"/>
    <property type="match status" value="1"/>
</dbReference>
<accession>A0A090N8B9</accession>
<keyword evidence="3" id="KW-1185">Reference proteome</keyword>
<name>A0A090N8B9_AFIFE</name>
<evidence type="ECO:0000313" key="2">
    <source>
        <dbReference type="EMBL" id="CEG09868.1"/>
    </source>
</evidence>
<dbReference type="RefSeq" id="WP_210165865.1">
    <property type="nucleotide sequence ID" value="NZ_CCAZ020000002.1"/>
</dbReference>
<dbReference type="PANTHER" id="PTHR22916">
    <property type="entry name" value="GLYCOSYLTRANSFERASE"/>
    <property type="match status" value="1"/>
</dbReference>
<comment type="caution">
    <text evidence="2">The sequence shown here is derived from an EMBL/GenBank/DDBJ whole genome shotgun (WGS) entry which is preliminary data.</text>
</comment>
<gene>
    <name evidence="2" type="primary">epsH</name>
    <name evidence="2" type="ORF">BN961_03300</name>
</gene>
<organism evidence="2 3">
    <name type="scientific">Afipia felis</name>
    <name type="common">Cat scratch disease bacillus</name>
    <dbReference type="NCBI Taxonomy" id="1035"/>
    <lineage>
        <taxon>Bacteria</taxon>
        <taxon>Pseudomonadati</taxon>
        <taxon>Pseudomonadota</taxon>
        <taxon>Alphaproteobacteria</taxon>
        <taxon>Hyphomicrobiales</taxon>
        <taxon>Nitrobacteraceae</taxon>
        <taxon>Afipia</taxon>
    </lineage>
</organism>
<dbReference type="InterPro" id="IPR029044">
    <property type="entry name" value="Nucleotide-diphossugar_trans"/>
</dbReference>